<reference evidence="1 2" key="1">
    <citation type="submission" date="2015-07" db="EMBL/GenBank/DDBJ databases">
        <title>Genome sequencing project for genomic taxonomy and phylogenomics of Bacillus-like bacteria.</title>
        <authorList>
            <person name="Liu B."/>
            <person name="Wang J."/>
            <person name="Zhu Y."/>
            <person name="Liu G."/>
            <person name="Chen Q."/>
            <person name="Chen Z."/>
            <person name="Che J."/>
            <person name="Ge C."/>
            <person name="Shi H."/>
            <person name="Pan Z."/>
            <person name="Liu X."/>
        </authorList>
    </citation>
    <scope>NUCLEOTIDE SEQUENCE [LARGE SCALE GENOMIC DNA]</scope>
    <source>
        <strain evidence="1 2">DSM 54</strain>
    </source>
</reference>
<name>A0A0M9DJP1_9BACI</name>
<dbReference type="AlphaFoldDB" id="A0A0M9DJP1"/>
<dbReference type="Proteomes" id="UP000037977">
    <property type="component" value="Unassembled WGS sequence"/>
</dbReference>
<comment type="caution">
    <text evidence="1">The sequence shown here is derived from an EMBL/GenBank/DDBJ whole genome shotgun (WGS) entry which is preliminary data.</text>
</comment>
<proteinExistence type="predicted"/>
<evidence type="ECO:0000313" key="1">
    <source>
        <dbReference type="EMBL" id="KOY81562.1"/>
    </source>
</evidence>
<sequence length="75" mass="8891">MEKITKKQIHMYGYDFEVYISEKDFITGKYRVTVNYLGYPDHISIDYGYTEQEAIDRTVRKVLTSSPLEAIKNIY</sequence>
<dbReference type="OrthoDB" id="2972018at2"/>
<protein>
    <submittedName>
        <fullName evidence="1">Uncharacterized protein</fullName>
    </submittedName>
</protein>
<keyword evidence="2" id="KW-1185">Reference proteome</keyword>
<dbReference type="PATRIC" id="fig|33935.3.peg.4869"/>
<accession>A0A0M9DJP1</accession>
<dbReference type="EMBL" id="LGCI01000009">
    <property type="protein sequence ID" value="KOY81562.1"/>
    <property type="molecule type" value="Genomic_DNA"/>
</dbReference>
<dbReference type="RefSeq" id="WP_053995627.1">
    <property type="nucleotide sequence ID" value="NZ_CP065643.1"/>
</dbReference>
<gene>
    <name evidence="1" type="ORF">ADM90_14260</name>
</gene>
<dbReference type="STRING" id="33935.ADM90_14260"/>
<organism evidence="1 2">
    <name type="scientific">Lysinibacillus macroides</name>
    <dbReference type="NCBI Taxonomy" id="33935"/>
    <lineage>
        <taxon>Bacteria</taxon>
        <taxon>Bacillati</taxon>
        <taxon>Bacillota</taxon>
        <taxon>Bacilli</taxon>
        <taxon>Bacillales</taxon>
        <taxon>Bacillaceae</taxon>
        <taxon>Lysinibacillus</taxon>
    </lineage>
</organism>
<evidence type="ECO:0000313" key="2">
    <source>
        <dbReference type="Proteomes" id="UP000037977"/>
    </source>
</evidence>